<evidence type="ECO:0000313" key="2">
    <source>
        <dbReference type="EMBL" id="VUZ41919.1"/>
    </source>
</evidence>
<dbReference type="AlphaFoldDB" id="A0A564Y3V7"/>
<reference evidence="3 4" key="1">
    <citation type="submission" date="2019-07" db="EMBL/GenBank/DDBJ databases">
        <authorList>
            <person name="Jastrzebski P J."/>
            <person name="Paukszto L."/>
            <person name="Jastrzebski P J."/>
        </authorList>
    </citation>
    <scope>NUCLEOTIDE SEQUENCE [LARGE SCALE GENOMIC DNA]</scope>
    <source>
        <strain evidence="3 4">WMS-il1</strain>
    </source>
</reference>
<dbReference type="EMBL" id="CABIJS010000077">
    <property type="protein sequence ID" value="VUZ41921.1"/>
    <property type="molecule type" value="Genomic_DNA"/>
</dbReference>
<organism evidence="3 4">
    <name type="scientific">Hymenolepis diminuta</name>
    <name type="common">Rat tapeworm</name>
    <dbReference type="NCBI Taxonomy" id="6216"/>
    <lineage>
        <taxon>Eukaryota</taxon>
        <taxon>Metazoa</taxon>
        <taxon>Spiralia</taxon>
        <taxon>Lophotrochozoa</taxon>
        <taxon>Platyhelminthes</taxon>
        <taxon>Cestoda</taxon>
        <taxon>Eucestoda</taxon>
        <taxon>Cyclophyllidea</taxon>
        <taxon>Hymenolepididae</taxon>
        <taxon>Hymenolepis</taxon>
    </lineage>
</organism>
<evidence type="ECO:0000256" key="1">
    <source>
        <dbReference type="SAM" id="MobiDB-lite"/>
    </source>
</evidence>
<protein>
    <submittedName>
        <fullName evidence="3">Uncharacterized protein</fullName>
    </submittedName>
</protein>
<accession>A0A564Y3V7</accession>
<feature type="compositionally biased region" description="Polar residues" evidence="1">
    <location>
        <begin position="261"/>
        <end position="280"/>
    </location>
</feature>
<name>A0A564Y3V7_HYMDI</name>
<proteinExistence type="predicted"/>
<feature type="region of interest" description="Disordered" evidence="1">
    <location>
        <begin position="254"/>
        <end position="294"/>
    </location>
</feature>
<dbReference type="EMBL" id="CABIJS010000077">
    <property type="protein sequence ID" value="VUZ41919.1"/>
    <property type="molecule type" value="Genomic_DNA"/>
</dbReference>
<evidence type="ECO:0000313" key="4">
    <source>
        <dbReference type="Proteomes" id="UP000321570"/>
    </source>
</evidence>
<keyword evidence="4" id="KW-1185">Reference proteome</keyword>
<evidence type="ECO:0000313" key="3">
    <source>
        <dbReference type="EMBL" id="VUZ41921.1"/>
    </source>
</evidence>
<dbReference type="Proteomes" id="UP000321570">
    <property type="component" value="Unassembled WGS sequence"/>
</dbReference>
<sequence length="294" mass="32591">MFESLSVEIKFLSATIKAKCLLTFLVYPLPLFLQILPKIRLNLWFSQDSPYYFLVQAANGDMKLHPSVRDSVEVTGLTHSVESSMPKVVPVRLVAKPTVPEQQSVPTPCLLHYQTNPMHYLKEHKGGYFTLALSRTHRSLQSVIVSAATFKALFLNRSAPVHAKYKEPKEIGLAKPTSLANGTVPKLVAQNADDAAFPYHHDLVCSQSNLPCCKCPSRCTIAKISVLVTQLFFRTENESKGDLSGYMLPPPSAVASRNCGDPTQSPAQPSPRTLQMTSSRFEVDPPLKHMSRQL</sequence>
<gene>
    <name evidence="2" type="ORF">WMSIL1_LOCUS2647</name>
    <name evidence="3" type="ORF">WMSIL1_LOCUS2695</name>
</gene>